<sequence>MIKNVNLLYLFKFFFLVFMVSCTEISNAQRKDIVISEYLSSNSDMMKVKMGAQWSGRIMNFKFGDYAVLRKSRMSPKRTEQKSNFLGTKNQYETRYKFDFLLSYKDIDTALVEALYIRNVKELYALYIIPIELVLDEIVKDSINFTADISLRSNSNNNWKLFFNIKSGIEVEFRNEGILIKDDRTIWIKHVSSNRDGNDKRRYPALGYEFLENGNAICAVQYFGGGALGYNKNRIWIDSNLNEEMKLILAASMAAIMQLKLSEMSEYE</sequence>
<evidence type="ECO:0008006" key="3">
    <source>
        <dbReference type="Google" id="ProtNLM"/>
    </source>
</evidence>
<comment type="caution">
    <text evidence="1">The sequence shown here is derived from an EMBL/GenBank/DDBJ whole genome shotgun (WGS) entry which is preliminary data.</text>
</comment>
<accession>A0ABU3U2B4</accession>
<dbReference type="RefSeq" id="WP_316660251.1">
    <property type="nucleotide sequence ID" value="NZ_JAWHTF010000001.1"/>
</dbReference>
<organism evidence="1 2">
    <name type="scientific">Gilvirhabdus luticola</name>
    <dbReference type="NCBI Taxonomy" id="3079858"/>
    <lineage>
        <taxon>Bacteria</taxon>
        <taxon>Pseudomonadati</taxon>
        <taxon>Bacteroidota</taxon>
        <taxon>Flavobacteriia</taxon>
        <taxon>Flavobacteriales</taxon>
        <taxon>Flavobacteriaceae</taxon>
        <taxon>Gilvirhabdus</taxon>
    </lineage>
</organism>
<dbReference type="Proteomes" id="UP001268651">
    <property type="component" value="Unassembled WGS sequence"/>
</dbReference>
<gene>
    <name evidence="1" type="ORF">RXV94_00145</name>
</gene>
<proteinExistence type="predicted"/>
<keyword evidence="2" id="KW-1185">Reference proteome</keyword>
<dbReference type="EMBL" id="JAWHTF010000001">
    <property type="protein sequence ID" value="MDU8884548.1"/>
    <property type="molecule type" value="Genomic_DNA"/>
</dbReference>
<evidence type="ECO:0000313" key="2">
    <source>
        <dbReference type="Proteomes" id="UP001268651"/>
    </source>
</evidence>
<reference evidence="1 2" key="1">
    <citation type="submission" date="2023-10" db="EMBL/GenBank/DDBJ databases">
        <title>Marimonas sp. nov. isolated from tidal mud flat.</title>
        <authorList>
            <person name="Jaincy N.J."/>
            <person name="Srinivasan S."/>
            <person name="Lee S.-S."/>
        </authorList>
    </citation>
    <scope>NUCLEOTIDE SEQUENCE [LARGE SCALE GENOMIC DNA]</scope>
    <source>
        <strain evidence="1 2">MJ-SS3</strain>
    </source>
</reference>
<protein>
    <recommendedName>
        <fullName evidence="3">DUF3108 domain-containing protein</fullName>
    </recommendedName>
</protein>
<evidence type="ECO:0000313" key="1">
    <source>
        <dbReference type="EMBL" id="MDU8884548.1"/>
    </source>
</evidence>
<name>A0ABU3U2B4_9FLAO</name>